<dbReference type="InterPro" id="IPR054227">
    <property type="entry name" value="DUF6951"/>
</dbReference>
<sequence>MKSVVVIDAGICGHKTTVTAVSEDKKHCTLAIETDCKNIARMAEDLDEVNPLFEIGVKSKNSKIRKGFLDYGSHAACPVPAGLVKAVEVASGLAVPKDAIITVSKG</sequence>
<evidence type="ECO:0000313" key="2">
    <source>
        <dbReference type="Proteomes" id="UP001329915"/>
    </source>
</evidence>
<dbReference type="KEGG" id="dbc:MFMK1_003238"/>
<proteinExistence type="predicted"/>
<dbReference type="Proteomes" id="UP001329915">
    <property type="component" value="Chromosome"/>
</dbReference>
<dbReference type="Pfam" id="PF22263">
    <property type="entry name" value="DUF6951"/>
    <property type="match status" value="1"/>
</dbReference>
<name>A0AAU0URF8_9FIRM</name>
<accession>A0AAU0URF8</accession>
<protein>
    <submittedName>
        <fullName evidence="1">Uncharacterized protein</fullName>
    </submittedName>
</protein>
<dbReference type="AlphaFoldDB" id="A0AAU0URF8"/>
<evidence type="ECO:0000313" key="1">
    <source>
        <dbReference type="EMBL" id="WRO23379.1"/>
    </source>
</evidence>
<reference evidence="1 2" key="1">
    <citation type="submission" date="2023-04" db="EMBL/GenBank/DDBJ databases">
        <authorList>
            <person name="Hsu D."/>
        </authorList>
    </citation>
    <scope>NUCLEOTIDE SEQUENCE [LARGE SCALE GENOMIC DNA]</scope>
    <source>
        <strain evidence="1 2">MK1</strain>
    </source>
</reference>
<gene>
    <name evidence="1" type="ORF">MFMK1_003238</name>
</gene>
<dbReference type="RefSeq" id="WP_366922765.1">
    <property type="nucleotide sequence ID" value="NZ_CP121694.1"/>
</dbReference>
<dbReference type="EMBL" id="CP121694">
    <property type="protein sequence ID" value="WRO23379.1"/>
    <property type="molecule type" value="Genomic_DNA"/>
</dbReference>
<organism evidence="1 2">
    <name type="scientific">Metallumcola ferriviriculae</name>
    <dbReference type="NCBI Taxonomy" id="3039180"/>
    <lineage>
        <taxon>Bacteria</taxon>
        <taxon>Bacillati</taxon>
        <taxon>Bacillota</taxon>
        <taxon>Clostridia</taxon>
        <taxon>Neomoorellales</taxon>
        <taxon>Desulfitibacteraceae</taxon>
        <taxon>Metallumcola</taxon>
    </lineage>
</organism>
<keyword evidence="2" id="KW-1185">Reference proteome</keyword>